<dbReference type="InterPro" id="IPR010721">
    <property type="entry name" value="UstE-like"/>
</dbReference>
<gene>
    <name evidence="2" type="ORF">FPZ24_12800</name>
</gene>
<protein>
    <submittedName>
        <fullName evidence="2">DUF1295 domain-containing protein</fullName>
    </submittedName>
</protein>
<dbReference type="Gene3D" id="1.20.120.1630">
    <property type="match status" value="1"/>
</dbReference>
<proteinExistence type="predicted"/>
<accession>A0A5B8LJT4</accession>
<sequence length="263" mass="29524">MSVPQLLAINAAVLIAVFVLFWLVTLKTRDVTPIDSVWALGMVVLGWTSFAQTAGDPTRKALLMVLCTVWGVRLGLYLLWRWRHHGPDRRYQTMFAKAKEAKGWDFNQASVRLVYAIQAPLLFIVCLPVQLGQIDATPTVGIVGKIGVALAVVGILFETVGDWQLVAFRRDPANAGKVLSTGLWRYTRHPNYFGDACVWWGLYLVAAESITGLWALPGPILLTYTLMRWSGVPTVEGRMKRKKPDYEAYVRRTSGFVPWFPRS</sequence>
<dbReference type="Pfam" id="PF06966">
    <property type="entry name" value="DUF1295"/>
    <property type="match status" value="1"/>
</dbReference>
<organism evidence="2 3">
    <name type="scientific">Sphingomonas panacisoli</name>
    <dbReference type="NCBI Taxonomy" id="1813879"/>
    <lineage>
        <taxon>Bacteria</taxon>
        <taxon>Pseudomonadati</taxon>
        <taxon>Pseudomonadota</taxon>
        <taxon>Alphaproteobacteria</taxon>
        <taxon>Sphingomonadales</taxon>
        <taxon>Sphingomonadaceae</taxon>
        <taxon>Sphingomonas</taxon>
    </lineage>
</organism>
<feature type="transmembrane region" description="Helical" evidence="1">
    <location>
        <begin position="37"/>
        <end position="55"/>
    </location>
</feature>
<feature type="transmembrane region" description="Helical" evidence="1">
    <location>
        <begin position="140"/>
        <end position="160"/>
    </location>
</feature>
<dbReference type="GO" id="GO:0016020">
    <property type="term" value="C:membrane"/>
    <property type="evidence" value="ECO:0007669"/>
    <property type="project" value="TreeGrafter"/>
</dbReference>
<dbReference type="RefSeq" id="WP_146572577.1">
    <property type="nucleotide sequence ID" value="NZ_CP042306.1"/>
</dbReference>
<keyword evidence="1" id="KW-0472">Membrane</keyword>
<keyword evidence="3" id="KW-1185">Reference proteome</keyword>
<dbReference type="KEGG" id="spai:FPZ24_12800"/>
<evidence type="ECO:0000256" key="1">
    <source>
        <dbReference type="SAM" id="Phobius"/>
    </source>
</evidence>
<dbReference type="PANTHER" id="PTHR32251">
    <property type="entry name" value="3-OXO-5-ALPHA-STEROID 4-DEHYDROGENASE"/>
    <property type="match status" value="1"/>
</dbReference>
<keyword evidence="1" id="KW-1133">Transmembrane helix</keyword>
<dbReference type="PANTHER" id="PTHR32251:SF17">
    <property type="entry name" value="STEROID 5-ALPHA REDUCTASE C-TERMINAL DOMAIN-CONTAINING PROTEIN"/>
    <property type="match status" value="1"/>
</dbReference>
<reference evidence="2 3" key="1">
    <citation type="submission" date="2019-07" db="EMBL/GenBank/DDBJ databases">
        <title>Full genome sequence of Sphingomonas sp. 4R-6-7(HKS19).</title>
        <authorList>
            <person name="Im W.-T."/>
        </authorList>
    </citation>
    <scope>NUCLEOTIDE SEQUENCE [LARGE SCALE GENOMIC DNA]</scope>
    <source>
        <strain evidence="2 3">HKS19</strain>
    </source>
</reference>
<dbReference type="PROSITE" id="PS50244">
    <property type="entry name" value="S5A_REDUCTASE"/>
    <property type="match status" value="1"/>
</dbReference>
<evidence type="ECO:0000313" key="2">
    <source>
        <dbReference type="EMBL" id="QDZ08246.1"/>
    </source>
</evidence>
<evidence type="ECO:0000313" key="3">
    <source>
        <dbReference type="Proteomes" id="UP000315673"/>
    </source>
</evidence>
<dbReference type="OrthoDB" id="9779233at2"/>
<dbReference type="Proteomes" id="UP000315673">
    <property type="component" value="Chromosome"/>
</dbReference>
<feature type="transmembrane region" description="Helical" evidence="1">
    <location>
        <begin position="113"/>
        <end position="134"/>
    </location>
</feature>
<keyword evidence="1" id="KW-0812">Transmembrane</keyword>
<feature type="transmembrane region" description="Helical" evidence="1">
    <location>
        <begin position="61"/>
        <end position="80"/>
    </location>
</feature>
<dbReference type="EMBL" id="CP042306">
    <property type="protein sequence ID" value="QDZ08246.1"/>
    <property type="molecule type" value="Genomic_DNA"/>
</dbReference>
<feature type="transmembrane region" description="Helical" evidence="1">
    <location>
        <begin position="6"/>
        <end position="25"/>
    </location>
</feature>
<dbReference type="AlphaFoldDB" id="A0A5B8LJT4"/>
<name>A0A5B8LJT4_9SPHN</name>